<evidence type="ECO:0000256" key="1">
    <source>
        <dbReference type="SAM" id="MobiDB-lite"/>
    </source>
</evidence>
<comment type="caution">
    <text evidence="2">The sequence shown here is derived from an EMBL/GenBank/DDBJ whole genome shotgun (WGS) entry which is preliminary data.</text>
</comment>
<protein>
    <submittedName>
        <fullName evidence="2">Uncharacterized protein</fullName>
    </submittedName>
</protein>
<gene>
    <name evidence="2" type="ORF">GCM10010430_66110</name>
</gene>
<feature type="compositionally biased region" description="Low complexity" evidence="1">
    <location>
        <begin position="24"/>
        <end position="38"/>
    </location>
</feature>
<evidence type="ECO:0000313" key="3">
    <source>
        <dbReference type="Proteomes" id="UP001500305"/>
    </source>
</evidence>
<dbReference type="Proteomes" id="UP001500305">
    <property type="component" value="Unassembled WGS sequence"/>
</dbReference>
<dbReference type="EMBL" id="BAAATR010000042">
    <property type="protein sequence ID" value="GAA2271023.1"/>
    <property type="molecule type" value="Genomic_DNA"/>
</dbReference>
<evidence type="ECO:0000313" key="2">
    <source>
        <dbReference type="EMBL" id="GAA2271023.1"/>
    </source>
</evidence>
<keyword evidence="3" id="KW-1185">Reference proteome</keyword>
<accession>A0ABN3ETR1</accession>
<sequence>MHRLLLVDEPGEHLAEVVSALAAPGSAAGPDGAAHSSPPGRPPAPYRLGPLLPTGPGRAVKQLRLEVTAAAWSRLGDGHGQLLHRRVTVQSSGRGSAARLWTAELLLPDDQGQVSVPAAEPGAVPVVDGVAV</sequence>
<reference evidence="2 3" key="1">
    <citation type="journal article" date="2019" name="Int. J. Syst. Evol. Microbiol.">
        <title>The Global Catalogue of Microorganisms (GCM) 10K type strain sequencing project: providing services to taxonomists for standard genome sequencing and annotation.</title>
        <authorList>
            <consortium name="The Broad Institute Genomics Platform"/>
            <consortium name="The Broad Institute Genome Sequencing Center for Infectious Disease"/>
            <person name="Wu L."/>
            <person name="Ma J."/>
        </authorList>
    </citation>
    <scope>NUCLEOTIDE SEQUENCE [LARGE SCALE GENOMIC DNA]</scope>
    <source>
        <strain evidence="2 3">JCM 7356</strain>
    </source>
</reference>
<proteinExistence type="predicted"/>
<name>A0ABN3ETR1_9ACTN</name>
<organism evidence="2 3">
    <name type="scientific">Kitasatospora cystarginea</name>
    <dbReference type="NCBI Taxonomy" id="58350"/>
    <lineage>
        <taxon>Bacteria</taxon>
        <taxon>Bacillati</taxon>
        <taxon>Actinomycetota</taxon>
        <taxon>Actinomycetes</taxon>
        <taxon>Kitasatosporales</taxon>
        <taxon>Streptomycetaceae</taxon>
        <taxon>Kitasatospora</taxon>
    </lineage>
</organism>
<feature type="region of interest" description="Disordered" evidence="1">
    <location>
        <begin position="24"/>
        <end position="47"/>
    </location>
</feature>